<keyword evidence="3" id="KW-1185">Reference proteome</keyword>
<gene>
    <name evidence="2" type="ORF">MSPICULIGERA_LOCUS13383</name>
</gene>
<name>A0AA36CTP5_9BILA</name>
<comment type="caution">
    <text evidence="2">The sequence shown here is derived from an EMBL/GenBank/DDBJ whole genome shotgun (WGS) entry which is preliminary data.</text>
</comment>
<evidence type="ECO:0000313" key="3">
    <source>
        <dbReference type="Proteomes" id="UP001177023"/>
    </source>
</evidence>
<feature type="compositionally biased region" description="Low complexity" evidence="1">
    <location>
        <begin position="10"/>
        <end position="34"/>
    </location>
</feature>
<sequence length="297" mass="32352">MLSSTEVPLTTTNASEASTATTEVTITFSSTTTEPGSPTRSTSYPSVALSSSAKSQSSSITTSESSTTASTSTTTQNTGSTISHTTPITFPECKALFVADLTDVGSANMILQKTTLLAAMTNLFDQAAENQLDMSITFWSATNLLNQWQVDDAYIVLFTGSPQSRINIAGNTYKRKLYTIGVAPDGLNTAPFAVIPLNMDSDQISNALMALCHDPPTNPPTTKVPTTSAETHQFYFGLGCNFLLFRKHNYELLAKFAWFHYWVFHFVGNEYAVNLENYVRGEQYKSGNIDCAKFNQP</sequence>
<accession>A0AA36CTP5</accession>
<feature type="compositionally biased region" description="Low complexity" evidence="1">
    <location>
        <begin position="41"/>
        <end position="84"/>
    </location>
</feature>
<protein>
    <submittedName>
        <fullName evidence="2">Uncharacterized protein</fullName>
    </submittedName>
</protein>
<reference evidence="2" key="1">
    <citation type="submission" date="2023-06" db="EMBL/GenBank/DDBJ databases">
        <authorList>
            <person name="Delattre M."/>
        </authorList>
    </citation>
    <scope>NUCLEOTIDE SEQUENCE</scope>
    <source>
        <strain evidence="2">AF72</strain>
    </source>
</reference>
<dbReference type="AlphaFoldDB" id="A0AA36CTP5"/>
<feature type="non-terminal residue" evidence="2">
    <location>
        <position position="1"/>
    </location>
</feature>
<organism evidence="2 3">
    <name type="scientific">Mesorhabditis spiculigera</name>
    <dbReference type="NCBI Taxonomy" id="96644"/>
    <lineage>
        <taxon>Eukaryota</taxon>
        <taxon>Metazoa</taxon>
        <taxon>Ecdysozoa</taxon>
        <taxon>Nematoda</taxon>
        <taxon>Chromadorea</taxon>
        <taxon>Rhabditida</taxon>
        <taxon>Rhabditina</taxon>
        <taxon>Rhabditomorpha</taxon>
        <taxon>Rhabditoidea</taxon>
        <taxon>Rhabditidae</taxon>
        <taxon>Mesorhabditinae</taxon>
        <taxon>Mesorhabditis</taxon>
    </lineage>
</organism>
<proteinExistence type="predicted"/>
<dbReference type="EMBL" id="CATQJA010002635">
    <property type="protein sequence ID" value="CAJ0575066.1"/>
    <property type="molecule type" value="Genomic_DNA"/>
</dbReference>
<dbReference type="Proteomes" id="UP001177023">
    <property type="component" value="Unassembled WGS sequence"/>
</dbReference>
<evidence type="ECO:0000313" key="2">
    <source>
        <dbReference type="EMBL" id="CAJ0575066.1"/>
    </source>
</evidence>
<evidence type="ECO:0000256" key="1">
    <source>
        <dbReference type="SAM" id="MobiDB-lite"/>
    </source>
</evidence>
<feature type="region of interest" description="Disordered" evidence="1">
    <location>
        <begin position="1"/>
        <end position="84"/>
    </location>
</feature>